<dbReference type="SMR" id="A0A0V8GFQ9"/>
<dbReference type="FunFam" id="3.30.70.20:FF:000037">
    <property type="entry name" value="Epoxyqueuosine reductase"/>
    <property type="match status" value="1"/>
</dbReference>
<dbReference type="GO" id="GO:0008616">
    <property type="term" value="P:tRNA queuosine(34) biosynthetic process"/>
    <property type="evidence" value="ECO:0007669"/>
    <property type="project" value="UniProtKB-KW"/>
</dbReference>
<evidence type="ECO:0000313" key="10">
    <source>
        <dbReference type="EMBL" id="KSU49007.1"/>
    </source>
</evidence>
<reference evidence="11 13" key="2">
    <citation type="journal article" date="2016" name="Front. Microbiol.">
        <title>Genomic Resource of Rice Seed Associated Bacteria.</title>
        <authorList>
            <person name="Midha S."/>
            <person name="Bansal K."/>
            <person name="Sharma S."/>
            <person name="Kumar N."/>
            <person name="Patil P.P."/>
            <person name="Chaudhry V."/>
            <person name="Patil P.B."/>
        </authorList>
    </citation>
    <scope>NUCLEOTIDE SEQUENCE [LARGE SCALE GENOMIC DNA]</scope>
    <source>
        <strain evidence="11 13">RSA11</strain>
    </source>
</reference>
<dbReference type="Proteomes" id="UP000072605">
    <property type="component" value="Unassembled WGS sequence"/>
</dbReference>
<dbReference type="AlphaFoldDB" id="A0A0V8GFQ9"/>
<keyword evidence="2" id="KW-0963">Cytoplasm</keyword>
<evidence type="ECO:0000256" key="8">
    <source>
        <dbReference type="ARBA" id="ARBA00023014"/>
    </source>
</evidence>
<dbReference type="NCBIfam" id="TIGR00276">
    <property type="entry name" value="tRNA epoxyqueuosine(34) reductase QueG"/>
    <property type="match status" value="1"/>
</dbReference>
<evidence type="ECO:0000313" key="11">
    <source>
        <dbReference type="EMBL" id="KTR25540.1"/>
    </source>
</evidence>
<evidence type="ECO:0000259" key="9">
    <source>
        <dbReference type="PROSITE" id="PS51379"/>
    </source>
</evidence>
<accession>A0A0V8GFQ9</accession>
<proteinExistence type="predicted"/>
<keyword evidence="3" id="KW-0819">tRNA processing</keyword>
<evidence type="ECO:0000256" key="1">
    <source>
        <dbReference type="ARBA" id="ARBA00022485"/>
    </source>
</evidence>
<dbReference type="SUPFAM" id="SSF54862">
    <property type="entry name" value="4Fe-4S ferredoxins"/>
    <property type="match status" value="1"/>
</dbReference>
<feature type="domain" description="4Fe-4S ferredoxin-type" evidence="9">
    <location>
        <begin position="179"/>
        <end position="208"/>
    </location>
</feature>
<dbReference type="RefSeq" id="WP_023467317.1">
    <property type="nucleotide sequence ID" value="NZ_FMYN01000002.1"/>
</dbReference>
<dbReference type="Proteomes" id="UP000053797">
    <property type="component" value="Unassembled WGS sequence"/>
</dbReference>
<protein>
    <submittedName>
        <fullName evidence="10">Epoxyqueuosine reductase</fullName>
    </submittedName>
    <submittedName>
        <fullName evidence="11">Iron-sulfur cluster-binding protein</fullName>
    </submittedName>
</protein>
<evidence type="ECO:0000256" key="5">
    <source>
        <dbReference type="ARBA" id="ARBA00022785"/>
    </source>
</evidence>
<dbReference type="GO" id="GO:0052693">
    <property type="term" value="F:epoxyqueuosine reductase activity"/>
    <property type="evidence" value="ECO:0007669"/>
    <property type="project" value="TreeGrafter"/>
</dbReference>
<evidence type="ECO:0000256" key="6">
    <source>
        <dbReference type="ARBA" id="ARBA00023002"/>
    </source>
</evidence>
<dbReference type="PROSITE" id="PS00198">
    <property type="entry name" value="4FE4S_FER_1"/>
    <property type="match status" value="1"/>
</dbReference>
<keyword evidence="7" id="KW-0408">Iron</keyword>
<keyword evidence="5" id="KW-0671">Queuosine biosynthesis</keyword>
<dbReference type="Gene3D" id="3.30.70.20">
    <property type="match status" value="1"/>
</dbReference>
<dbReference type="PROSITE" id="PS51379">
    <property type="entry name" value="4FE4S_FER_2"/>
    <property type="match status" value="1"/>
</dbReference>
<evidence type="ECO:0000313" key="13">
    <source>
        <dbReference type="Proteomes" id="UP000072605"/>
    </source>
</evidence>
<dbReference type="Pfam" id="PF13484">
    <property type="entry name" value="Fer4_16"/>
    <property type="match status" value="1"/>
</dbReference>
<dbReference type="GO" id="GO:0051539">
    <property type="term" value="F:4 iron, 4 sulfur cluster binding"/>
    <property type="evidence" value="ECO:0007669"/>
    <property type="project" value="UniProtKB-KW"/>
</dbReference>
<dbReference type="PANTHER" id="PTHR30002">
    <property type="entry name" value="EPOXYQUEUOSINE REDUCTASE"/>
    <property type="match status" value="1"/>
</dbReference>
<reference evidence="10 12" key="1">
    <citation type="journal article" date="2015" name="Int. J. Syst. Evol. Microbiol.">
        <title>Exiguobacterium enclense sp. nov., isolated from sediment.</title>
        <authorList>
            <person name="Dastager S.G."/>
            <person name="Mawlankar R."/>
            <person name="Sonalkar V.V."/>
            <person name="Thorat M.N."/>
            <person name="Mual P."/>
            <person name="Verma A."/>
            <person name="Krishnamurthi S."/>
            <person name="Tang S.K."/>
            <person name="Li W.J."/>
        </authorList>
    </citation>
    <scope>NUCLEOTIDE SEQUENCE [LARGE SCALE GENOMIC DNA]</scope>
    <source>
        <strain evidence="10 12">NIO-1109</strain>
    </source>
</reference>
<dbReference type="Pfam" id="PF08331">
    <property type="entry name" value="QueG_DUF1730"/>
    <property type="match status" value="1"/>
</dbReference>
<dbReference type="OrthoDB" id="9784571at2"/>
<dbReference type="EMBL" id="LDQV01000035">
    <property type="protein sequence ID" value="KTR25540.1"/>
    <property type="molecule type" value="Genomic_DNA"/>
</dbReference>
<keyword evidence="8" id="KW-0411">Iron-sulfur</keyword>
<dbReference type="InterPro" id="IPR017896">
    <property type="entry name" value="4Fe4S_Fe-S-bd"/>
</dbReference>
<evidence type="ECO:0000256" key="4">
    <source>
        <dbReference type="ARBA" id="ARBA00022723"/>
    </source>
</evidence>
<evidence type="ECO:0000256" key="3">
    <source>
        <dbReference type="ARBA" id="ARBA00022694"/>
    </source>
</evidence>
<keyword evidence="4" id="KW-0479">Metal-binding</keyword>
<name>A0A0V8GFQ9_9BACL</name>
<dbReference type="InterPro" id="IPR004453">
    <property type="entry name" value="QueG"/>
</dbReference>
<evidence type="ECO:0000256" key="7">
    <source>
        <dbReference type="ARBA" id="ARBA00023004"/>
    </source>
</evidence>
<evidence type="ECO:0000313" key="12">
    <source>
        <dbReference type="Proteomes" id="UP000053797"/>
    </source>
</evidence>
<evidence type="ECO:0000256" key="2">
    <source>
        <dbReference type="ARBA" id="ARBA00022490"/>
    </source>
</evidence>
<dbReference type="EMBL" id="LNQL01000002">
    <property type="protein sequence ID" value="KSU49007.1"/>
    <property type="molecule type" value="Genomic_DNA"/>
</dbReference>
<dbReference type="PANTHER" id="PTHR30002:SF4">
    <property type="entry name" value="EPOXYQUEUOSINE REDUCTASE"/>
    <property type="match status" value="1"/>
</dbReference>
<keyword evidence="6" id="KW-0560">Oxidoreductase</keyword>
<comment type="caution">
    <text evidence="10">The sequence shown here is derived from an EMBL/GenBank/DDBJ whole genome shotgun (WGS) entry which is preliminary data.</text>
</comment>
<gene>
    <name evidence="10" type="ORF">AS033_06425</name>
    <name evidence="11" type="ORF">RSA11_14615</name>
</gene>
<dbReference type="GO" id="GO:0046872">
    <property type="term" value="F:metal ion binding"/>
    <property type="evidence" value="ECO:0007669"/>
    <property type="project" value="UniProtKB-KW"/>
</dbReference>
<sequence length="386" mass="42767">MDGVQLKLALQEYAAEIGIDELKVTTADPFLVLKRRLQAQQEKGFASGFEEPDLDLRTTPSLLVEDAASIIAIAVAYPSTLKNAPRGKEGERRGIFCRSSWGLDYHQALRQRLTLLEEKIQELSPGARTRSMVDTGELVDRAVAERAGIGFSGKNCSIISEEHGSYLYLGELITDIVLPPDQPVEELCGTCNKCIDACPTDALVEPGVIDAKRCISFLTQTKTLLPEPFRMALGNRLYGCDTCQQVCPYNRKKNATHHAELQPDPEQVKPLLVPLLSMSNREFKSRFGTLSGAWRGKKPIQRNAICALVHYRDKSAIEALRLMTETDAREDMRALALWAVGRIGGIDEKSYIESRLLADIAVDVQTEGQRLLEEWGEADAISTAHL</sequence>
<keyword evidence="1" id="KW-0004">4Fe-4S</keyword>
<organism evidence="10 12">
    <name type="scientific">Exiguobacterium indicum</name>
    <dbReference type="NCBI Taxonomy" id="296995"/>
    <lineage>
        <taxon>Bacteria</taxon>
        <taxon>Bacillati</taxon>
        <taxon>Bacillota</taxon>
        <taxon>Bacilli</taxon>
        <taxon>Bacillales</taxon>
        <taxon>Bacillales Family XII. Incertae Sedis</taxon>
        <taxon>Exiguobacterium</taxon>
    </lineage>
</organism>
<dbReference type="InterPro" id="IPR017900">
    <property type="entry name" value="4Fe4S_Fe_S_CS"/>
</dbReference>
<dbReference type="InterPro" id="IPR013542">
    <property type="entry name" value="QueG_DUF1730"/>
</dbReference>